<organism evidence="2 3">
    <name type="scientific">Arabidopsis thaliana</name>
    <name type="common">Mouse-ear cress</name>
    <dbReference type="NCBI Taxonomy" id="3702"/>
    <lineage>
        <taxon>Eukaryota</taxon>
        <taxon>Viridiplantae</taxon>
        <taxon>Streptophyta</taxon>
        <taxon>Embryophyta</taxon>
        <taxon>Tracheophyta</taxon>
        <taxon>Spermatophyta</taxon>
        <taxon>Magnoliopsida</taxon>
        <taxon>eudicotyledons</taxon>
        <taxon>Gunneridae</taxon>
        <taxon>Pentapetalae</taxon>
        <taxon>rosids</taxon>
        <taxon>malvids</taxon>
        <taxon>Brassicales</taxon>
        <taxon>Brassicaceae</taxon>
        <taxon>Camelineae</taxon>
        <taxon>Arabidopsis</taxon>
    </lineage>
</organism>
<proteinExistence type="predicted"/>
<sequence length="141" mass="14064">MVTPFFGVIAICGFFALMVIIVCILEWGKKETVTNEGSAQKPNNQRTRAVRTSNGSYMFYPAAASTLPISDSDNHRHHHAGYHHGGHHGGGGCGGGGGGHHGGGGGGCGGCGGGGCGGGGDGGGTASTLQQQPPASFRPLF</sequence>
<dbReference type="Proteomes" id="UP000078284">
    <property type="component" value="Chromosome 1"/>
</dbReference>
<comment type="caution">
    <text evidence="2">The sequence shown here is derived from an EMBL/GenBank/DDBJ whole genome shotgun (WGS) entry which is preliminary data.</text>
</comment>
<accession>A0A178W3H6</accession>
<keyword evidence="1" id="KW-0812">Transmembrane</keyword>
<gene>
    <name evidence="2" type="ordered locus">AXX17_At1g47970</name>
</gene>
<dbReference type="EMBL" id="LUHQ01000001">
    <property type="protein sequence ID" value="OAP12261.1"/>
    <property type="molecule type" value="Genomic_DNA"/>
</dbReference>
<name>A0A178W3H6_ARATH</name>
<feature type="transmembrane region" description="Helical" evidence="1">
    <location>
        <begin position="6"/>
        <end position="25"/>
    </location>
</feature>
<keyword evidence="1" id="KW-0472">Membrane</keyword>
<evidence type="ECO:0000256" key="1">
    <source>
        <dbReference type="SAM" id="Phobius"/>
    </source>
</evidence>
<evidence type="ECO:0000313" key="3">
    <source>
        <dbReference type="Proteomes" id="UP000078284"/>
    </source>
</evidence>
<protein>
    <submittedName>
        <fullName evidence="2">Uncharacterized protein</fullName>
    </submittedName>
</protein>
<evidence type="ECO:0000313" key="2">
    <source>
        <dbReference type="EMBL" id="OAP12261.1"/>
    </source>
</evidence>
<dbReference type="AlphaFoldDB" id="A0A178W3H6"/>
<reference evidence="3" key="1">
    <citation type="journal article" date="2016" name="Proc. Natl. Acad. Sci. U.S.A.">
        <title>Chromosome-level assembly of Arabidopsis thaliana Ler reveals the extent of translocation and inversion polymorphisms.</title>
        <authorList>
            <person name="Zapata L."/>
            <person name="Ding J."/>
            <person name="Willing E.M."/>
            <person name="Hartwig B."/>
            <person name="Bezdan D."/>
            <person name="Jiao W.B."/>
            <person name="Patel V."/>
            <person name="Velikkakam James G."/>
            <person name="Koornneef M."/>
            <person name="Ossowski S."/>
            <person name="Schneeberger K."/>
        </authorList>
    </citation>
    <scope>NUCLEOTIDE SEQUENCE [LARGE SCALE GENOMIC DNA]</scope>
    <source>
        <strain evidence="3">cv. Landsberg erecta</strain>
    </source>
</reference>
<keyword evidence="1" id="KW-1133">Transmembrane helix</keyword>